<dbReference type="GO" id="GO:0005524">
    <property type="term" value="F:ATP binding"/>
    <property type="evidence" value="ECO:0007669"/>
    <property type="project" value="UniProtKB-UniRule"/>
</dbReference>
<organism evidence="7 8">
    <name type="scientific">Anaerobacterium chartisolvens</name>
    <dbReference type="NCBI Taxonomy" id="1297424"/>
    <lineage>
        <taxon>Bacteria</taxon>
        <taxon>Bacillati</taxon>
        <taxon>Bacillota</taxon>
        <taxon>Clostridia</taxon>
        <taxon>Eubacteriales</taxon>
        <taxon>Oscillospiraceae</taxon>
        <taxon>Anaerobacterium</taxon>
    </lineage>
</organism>
<dbReference type="Pfam" id="PF00580">
    <property type="entry name" value="UvrD-helicase"/>
    <property type="match status" value="1"/>
</dbReference>
<keyword evidence="1 5" id="KW-0547">Nucleotide-binding</keyword>
<name>A0A369BBL3_9FIRM</name>
<dbReference type="NCBIfam" id="NF041464">
    <property type="entry name" value="HelD_BACSU"/>
    <property type="match status" value="1"/>
</dbReference>
<dbReference type="PROSITE" id="PS51198">
    <property type="entry name" value="UVRD_HELICASE_ATP_BIND"/>
    <property type="match status" value="1"/>
</dbReference>
<dbReference type="InterPro" id="IPR027785">
    <property type="entry name" value="UvrD-like_helicase_C"/>
</dbReference>
<keyword evidence="2 5" id="KW-0378">Hydrolase</keyword>
<dbReference type="Pfam" id="PF13538">
    <property type="entry name" value="UvrD_C_2"/>
    <property type="match status" value="1"/>
</dbReference>
<evidence type="ECO:0000313" key="8">
    <source>
        <dbReference type="Proteomes" id="UP000253034"/>
    </source>
</evidence>
<dbReference type="InterPro" id="IPR014016">
    <property type="entry name" value="UvrD-like_ATP-bd"/>
</dbReference>
<dbReference type="AlphaFoldDB" id="A0A369BBL3"/>
<dbReference type="EMBL" id="QPJT01000004">
    <property type="protein sequence ID" value="RCX18919.1"/>
    <property type="molecule type" value="Genomic_DNA"/>
</dbReference>
<dbReference type="OrthoDB" id="9787585at2"/>
<dbReference type="GO" id="GO:0016787">
    <property type="term" value="F:hydrolase activity"/>
    <property type="evidence" value="ECO:0007669"/>
    <property type="project" value="UniProtKB-UniRule"/>
</dbReference>
<accession>A0A369BBL3</accession>
<dbReference type="InterPro" id="IPR027417">
    <property type="entry name" value="P-loop_NTPase"/>
</dbReference>
<dbReference type="SUPFAM" id="SSF52540">
    <property type="entry name" value="P-loop containing nucleoside triphosphate hydrolases"/>
    <property type="match status" value="1"/>
</dbReference>
<keyword evidence="4 5" id="KW-0067">ATP-binding</keyword>
<dbReference type="GO" id="GO:0005829">
    <property type="term" value="C:cytosol"/>
    <property type="evidence" value="ECO:0007669"/>
    <property type="project" value="TreeGrafter"/>
</dbReference>
<dbReference type="InterPro" id="IPR048228">
    <property type="entry name" value="HelD_bacillota"/>
</dbReference>
<feature type="domain" description="UvrD-like helicase ATP-binding" evidence="6">
    <location>
        <begin position="197"/>
        <end position="600"/>
    </location>
</feature>
<reference evidence="7 8" key="1">
    <citation type="submission" date="2018-07" db="EMBL/GenBank/DDBJ databases">
        <title>Genomic Encyclopedia of Type Strains, Phase IV (KMG-IV): sequencing the most valuable type-strain genomes for metagenomic binning, comparative biology and taxonomic classification.</title>
        <authorList>
            <person name="Goeker M."/>
        </authorList>
    </citation>
    <scope>NUCLEOTIDE SEQUENCE [LARGE SCALE GENOMIC DNA]</scope>
    <source>
        <strain evidence="7 8">DSM 27016</strain>
    </source>
</reference>
<dbReference type="InterPro" id="IPR000212">
    <property type="entry name" value="DNA_helicase_UvrD/REP"/>
</dbReference>
<proteinExistence type="predicted"/>
<sequence length="773" mass="88694">MSLKKHPDYREELKRLEDTIEYVINAISAAEENRRRLRADTREAYVDLDPLDSSLSYVRIMTNAKFLDMLEKNYDGLIRSRKKPYFSRIDFRSDGAAEPEKLYIGKMSLSRAEDDFPLIVDWRSPIASVYYDGRLGHVAYNTPAGIQGGELQMKRQYTINNGNLENILDVDITTTDTFLQAALGENKDNRLKDIVSTIQAEQNEIIRADIGSPLIVQGAAGSGKTTIALHRIAYLIYTYEETFDPDNFLIIAPNSLFLNYISEVLPELGVEKVRQSTFIDLAYELSGTSYKLASPDEKLIKLISHSRQADSNELELLRRISEFKGSLEFKGMMDRYVASLEQAFIPNQNFNLEEHTIFTADEIKKMFLTDFSYLPLYKRIPEIKKALSNKLKRDRASIIKEVEDYYDKQIERLRDTMKPSEERRAQAVALMDARDGKVESLKRTAKTAVAKYLSLLPRQDVMHYYRELAVNPENFTEFYRGVPDSVFVSCLCKHNLALLSKKTIEYEDLTALMYLKYKVFAFDKNMDIKYMIIDEAQDFSLFQIYALKEIFDTELFTILGDLAQGIHSYRGITDWKEVVQRVFKRGNCRYLTLEQSYRTTIEIMNAANEIIKMSGLQGLVPAKPVVRHGEKPGIYRLTAKDKMLDALEERLKLLKSSRYNTIAVICKTTEECGRVKKLLDKRGRLSAKQLSPDDISYEGGTVIVPSYLAKGLEFDAVIICAFEDDYLLEELDLKLLYVAMTRALHSLDIICTDKNMALLEQMAEGLMVDVVKE</sequence>
<evidence type="ECO:0000256" key="4">
    <source>
        <dbReference type="ARBA" id="ARBA00022840"/>
    </source>
</evidence>
<dbReference type="RefSeq" id="WP_114296761.1">
    <property type="nucleotide sequence ID" value="NZ_QPJT01000004.1"/>
</dbReference>
<dbReference type="GO" id="GO:0003677">
    <property type="term" value="F:DNA binding"/>
    <property type="evidence" value="ECO:0007669"/>
    <property type="project" value="InterPro"/>
</dbReference>
<evidence type="ECO:0000259" key="6">
    <source>
        <dbReference type="PROSITE" id="PS51198"/>
    </source>
</evidence>
<dbReference type="PANTHER" id="PTHR11070:SF17">
    <property type="entry name" value="DNA HELICASE IV"/>
    <property type="match status" value="1"/>
</dbReference>
<keyword evidence="3 5" id="KW-0347">Helicase</keyword>
<keyword evidence="8" id="KW-1185">Reference proteome</keyword>
<evidence type="ECO:0000256" key="5">
    <source>
        <dbReference type="PROSITE-ProRule" id="PRU00560"/>
    </source>
</evidence>
<gene>
    <name evidence="7" type="ORF">DFR58_104190</name>
</gene>
<dbReference type="GO" id="GO:0000725">
    <property type="term" value="P:recombinational repair"/>
    <property type="evidence" value="ECO:0007669"/>
    <property type="project" value="TreeGrafter"/>
</dbReference>
<evidence type="ECO:0000256" key="2">
    <source>
        <dbReference type="ARBA" id="ARBA00022801"/>
    </source>
</evidence>
<evidence type="ECO:0000256" key="1">
    <source>
        <dbReference type="ARBA" id="ARBA00022741"/>
    </source>
</evidence>
<dbReference type="Gene3D" id="3.40.50.300">
    <property type="entry name" value="P-loop containing nucleotide triphosphate hydrolases"/>
    <property type="match status" value="2"/>
</dbReference>
<feature type="binding site" evidence="5">
    <location>
        <begin position="218"/>
        <end position="225"/>
    </location>
    <ligand>
        <name>ATP</name>
        <dbReference type="ChEBI" id="CHEBI:30616"/>
    </ligand>
</feature>
<evidence type="ECO:0000313" key="7">
    <source>
        <dbReference type="EMBL" id="RCX18919.1"/>
    </source>
</evidence>
<dbReference type="PANTHER" id="PTHR11070">
    <property type="entry name" value="UVRD / RECB / PCRA DNA HELICASE FAMILY MEMBER"/>
    <property type="match status" value="1"/>
</dbReference>
<dbReference type="GO" id="GO:0043138">
    <property type="term" value="F:3'-5' DNA helicase activity"/>
    <property type="evidence" value="ECO:0007669"/>
    <property type="project" value="TreeGrafter"/>
</dbReference>
<dbReference type="Proteomes" id="UP000253034">
    <property type="component" value="Unassembled WGS sequence"/>
</dbReference>
<protein>
    <submittedName>
        <fullName evidence="7">DNA helicase-2/ATP-dependent DNA helicase PcrA</fullName>
    </submittedName>
</protein>
<comment type="caution">
    <text evidence="7">The sequence shown here is derived from an EMBL/GenBank/DDBJ whole genome shotgun (WGS) entry which is preliminary data.</text>
</comment>
<evidence type="ECO:0000256" key="3">
    <source>
        <dbReference type="ARBA" id="ARBA00022806"/>
    </source>
</evidence>